<dbReference type="Pfam" id="PF00319">
    <property type="entry name" value="SRF-TF"/>
    <property type="match status" value="1"/>
</dbReference>
<accession>R0HI12</accession>
<evidence type="ECO:0000256" key="2">
    <source>
        <dbReference type="ARBA" id="ARBA00023015"/>
    </source>
</evidence>
<dbReference type="InterPro" id="IPR050142">
    <property type="entry name" value="MADS-box/MEF2_TF"/>
</dbReference>
<dbReference type="GO" id="GO:0005634">
    <property type="term" value="C:nucleus"/>
    <property type="evidence" value="ECO:0007669"/>
    <property type="project" value="UniProtKB-SubCell"/>
</dbReference>
<sequence length="114" mass="13223">EKIGKMKIELKKIECPKERSNKYSKRKKGILKKAEELALLCDVDIVMVLISPANKPTIFHTPSRNLSQILKDFSNISIQERNERFDLSDCHITITLSTLHNFIVFFSIYIKTNI</sequence>
<organism evidence="7 8">
    <name type="scientific">Capsella rubella</name>
    <dbReference type="NCBI Taxonomy" id="81985"/>
    <lineage>
        <taxon>Eukaryota</taxon>
        <taxon>Viridiplantae</taxon>
        <taxon>Streptophyta</taxon>
        <taxon>Embryophyta</taxon>
        <taxon>Tracheophyta</taxon>
        <taxon>Spermatophyta</taxon>
        <taxon>Magnoliopsida</taxon>
        <taxon>eudicotyledons</taxon>
        <taxon>Gunneridae</taxon>
        <taxon>Pentapetalae</taxon>
        <taxon>rosids</taxon>
        <taxon>malvids</taxon>
        <taxon>Brassicales</taxon>
        <taxon>Brassicaceae</taxon>
        <taxon>Camelineae</taxon>
        <taxon>Capsella</taxon>
    </lineage>
</organism>
<feature type="non-terminal residue" evidence="7">
    <location>
        <position position="1"/>
    </location>
</feature>
<dbReference type="GO" id="GO:0000987">
    <property type="term" value="F:cis-regulatory region sequence-specific DNA binding"/>
    <property type="evidence" value="ECO:0007669"/>
    <property type="project" value="InterPro"/>
</dbReference>
<evidence type="ECO:0000313" key="7">
    <source>
        <dbReference type="EMBL" id="EOA29339.1"/>
    </source>
</evidence>
<protein>
    <recommendedName>
        <fullName evidence="6">MADS-box domain-containing protein</fullName>
    </recommendedName>
</protein>
<keyword evidence="5" id="KW-0539">Nucleus</keyword>
<dbReference type="PRINTS" id="PR00404">
    <property type="entry name" value="MADSDOMAIN"/>
</dbReference>
<evidence type="ECO:0000256" key="5">
    <source>
        <dbReference type="ARBA" id="ARBA00023242"/>
    </source>
</evidence>
<comment type="subcellular location">
    <subcellularLocation>
        <location evidence="1">Nucleus</location>
    </subcellularLocation>
</comment>
<evidence type="ECO:0000256" key="3">
    <source>
        <dbReference type="ARBA" id="ARBA00023125"/>
    </source>
</evidence>
<keyword evidence="4" id="KW-0804">Transcription</keyword>
<keyword evidence="8" id="KW-1185">Reference proteome</keyword>
<dbReference type="Proteomes" id="UP000029121">
    <property type="component" value="Unassembled WGS sequence"/>
</dbReference>
<dbReference type="PROSITE" id="PS50066">
    <property type="entry name" value="MADS_BOX_2"/>
    <property type="match status" value="1"/>
</dbReference>
<proteinExistence type="predicted"/>
<evidence type="ECO:0000256" key="4">
    <source>
        <dbReference type="ARBA" id="ARBA00023163"/>
    </source>
</evidence>
<dbReference type="SUPFAM" id="SSF55455">
    <property type="entry name" value="SRF-like"/>
    <property type="match status" value="1"/>
</dbReference>
<dbReference type="GO" id="GO:0046983">
    <property type="term" value="F:protein dimerization activity"/>
    <property type="evidence" value="ECO:0007669"/>
    <property type="project" value="InterPro"/>
</dbReference>
<dbReference type="SMART" id="SM00432">
    <property type="entry name" value="MADS"/>
    <property type="match status" value="1"/>
</dbReference>
<dbReference type="AlphaFoldDB" id="R0HI12"/>
<keyword evidence="2" id="KW-0805">Transcription regulation</keyword>
<evidence type="ECO:0000256" key="1">
    <source>
        <dbReference type="ARBA" id="ARBA00004123"/>
    </source>
</evidence>
<evidence type="ECO:0000259" key="6">
    <source>
        <dbReference type="PROSITE" id="PS50066"/>
    </source>
</evidence>
<dbReference type="InterPro" id="IPR033897">
    <property type="entry name" value="SRF-like_MADS-box"/>
</dbReference>
<evidence type="ECO:0000313" key="8">
    <source>
        <dbReference type="Proteomes" id="UP000029121"/>
    </source>
</evidence>
<dbReference type="CDD" id="cd00266">
    <property type="entry name" value="MADS_SRF_like"/>
    <property type="match status" value="1"/>
</dbReference>
<feature type="domain" description="MADS-box" evidence="6">
    <location>
        <begin position="3"/>
        <end position="63"/>
    </location>
</feature>
<dbReference type="eggNOG" id="KOG0014">
    <property type="taxonomic scope" value="Eukaryota"/>
</dbReference>
<dbReference type="EMBL" id="KB870808">
    <property type="protein sequence ID" value="EOA29339.1"/>
    <property type="molecule type" value="Genomic_DNA"/>
</dbReference>
<gene>
    <name evidence="7" type="ORF">CARUB_v10025621mg</name>
</gene>
<dbReference type="KEGG" id="crb:17889756"/>
<dbReference type="OrthoDB" id="1109950at2759"/>
<dbReference type="InterPro" id="IPR036879">
    <property type="entry name" value="TF_MADSbox_sf"/>
</dbReference>
<dbReference type="PANTHER" id="PTHR48019">
    <property type="entry name" value="SERUM RESPONSE FACTOR HOMOLOG"/>
    <property type="match status" value="1"/>
</dbReference>
<name>R0HI12_9BRAS</name>
<keyword evidence="3" id="KW-0238">DNA-binding</keyword>
<dbReference type="GO" id="GO:0045944">
    <property type="term" value="P:positive regulation of transcription by RNA polymerase II"/>
    <property type="evidence" value="ECO:0007669"/>
    <property type="project" value="InterPro"/>
</dbReference>
<reference evidence="8" key="1">
    <citation type="journal article" date="2013" name="Nat. Genet.">
        <title>The Capsella rubella genome and the genomic consequences of rapid mating system evolution.</title>
        <authorList>
            <person name="Slotte T."/>
            <person name="Hazzouri K.M."/>
            <person name="Agren J.A."/>
            <person name="Koenig D."/>
            <person name="Maumus F."/>
            <person name="Guo Y.L."/>
            <person name="Steige K."/>
            <person name="Platts A.E."/>
            <person name="Escobar J.S."/>
            <person name="Newman L.K."/>
            <person name="Wang W."/>
            <person name="Mandakova T."/>
            <person name="Vello E."/>
            <person name="Smith L.M."/>
            <person name="Henz S.R."/>
            <person name="Steffen J."/>
            <person name="Takuno S."/>
            <person name="Brandvain Y."/>
            <person name="Coop G."/>
            <person name="Andolfatto P."/>
            <person name="Hu T.T."/>
            <person name="Blanchette M."/>
            <person name="Clark R.M."/>
            <person name="Quesneville H."/>
            <person name="Nordborg M."/>
            <person name="Gaut B.S."/>
            <person name="Lysak M.A."/>
            <person name="Jenkins J."/>
            <person name="Grimwood J."/>
            <person name="Chapman J."/>
            <person name="Prochnik S."/>
            <person name="Shu S."/>
            <person name="Rokhsar D."/>
            <person name="Schmutz J."/>
            <person name="Weigel D."/>
            <person name="Wright S.I."/>
        </authorList>
    </citation>
    <scope>NUCLEOTIDE SEQUENCE [LARGE SCALE GENOMIC DNA]</scope>
    <source>
        <strain evidence="8">cv. Monte Gargano</strain>
    </source>
</reference>
<dbReference type="GO" id="GO:0000981">
    <property type="term" value="F:DNA-binding transcription factor activity, RNA polymerase II-specific"/>
    <property type="evidence" value="ECO:0007669"/>
    <property type="project" value="InterPro"/>
</dbReference>
<dbReference type="Gene3D" id="3.40.1810.10">
    <property type="entry name" value="Transcription factor, MADS-box"/>
    <property type="match status" value="1"/>
</dbReference>
<dbReference type="InterPro" id="IPR002100">
    <property type="entry name" value="TF_MADSbox"/>
</dbReference>